<evidence type="ECO:0000256" key="5">
    <source>
        <dbReference type="SAM" id="MobiDB-lite"/>
    </source>
</evidence>
<keyword evidence="2 6" id="KW-0812">Transmembrane</keyword>
<dbReference type="STRING" id="36166.T1GGK7"/>
<dbReference type="EMBL" id="CAQQ02133755">
    <property type="status" value="NOT_ANNOTATED_CDS"/>
    <property type="molecule type" value="Genomic_DNA"/>
</dbReference>
<evidence type="ECO:0008006" key="9">
    <source>
        <dbReference type="Google" id="ProtNLM"/>
    </source>
</evidence>
<reference evidence="8" key="1">
    <citation type="submission" date="2013-02" db="EMBL/GenBank/DDBJ databases">
        <authorList>
            <person name="Hughes D."/>
        </authorList>
    </citation>
    <scope>NUCLEOTIDE SEQUENCE</scope>
    <source>
        <strain>Durham</strain>
        <strain evidence="8">NC isolate 2 -- Noor lab</strain>
    </source>
</reference>
<dbReference type="Pfam" id="PF00335">
    <property type="entry name" value="Tetraspanin"/>
    <property type="match status" value="1"/>
</dbReference>
<evidence type="ECO:0000256" key="4">
    <source>
        <dbReference type="ARBA" id="ARBA00023136"/>
    </source>
</evidence>
<dbReference type="Proteomes" id="UP000015102">
    <property type="component" value="Unassembled WGS sequence"/>
</dbReference>
<dbReference type="PANTHER" id="PTHR19282">
    <property type="entry name" value="TETRASPANIN"/>
    <property type="match status" value="1"/>
</dbReference>
<name>T1GGK7_MEGSC</name>
<dbReference type="InterPro" id="IPR018499">
    <property type="entry name" value="Tetraspanin/Peripherin"/>
</dbReference>
<reference evidence="7" key="2">
    <citation type="submission" date="2015-06" db="UniProtKB">
        <authorList>
            <consortium name="EnsemblMetazoa"/>
        </authorList>
    </citation>
    <scope>IDENTIFICATION</scope>
</reference>
<protein>
    <recommendedName>
        <fullName evidence="9">Tetraspanin</fullName>
    </recommendedName>
</protein>
<organism evidence="7 8">
    <name type="scientific">Megaselia scalaris</name>
    <name type="common">Humpbacked fly</name>
    <name type="synonym">Phora scalaris</name>
    <dbReference type="NCBI Taxonomy" id="36166"/>
    <lineage>
        <taxon>Eukaryota</taxon>
        <taxon>Metazoa</taxon>
        <taxon>Ecdysozoa</taxon>
        <taxon>Arthropoda</taxon>
        <taxon>Hexapoda</taxon>
        <taxon>Insecta</taxon>
        <taxon>Pterygota</taxon>
        <taxon>Neoptera</taxon>
        <taxon>Endopterygota</taxon>
        <taxon>Diptera</taxon>
        <taxon>Brachycera</taxon>
        <taxon>Muscomorpha</taxon>
        <taxon>Platypezoidea</taxon>
        <taxon>Phoridae</taxon>
        <taxon>Megaseliini</taxon>
        <taxon>Megaselia</taxon>
    </lineage>
</organism>
<dbReference type="SUPFAM" id="SSF48652">
    <property type="entry name" value="Tetraspanin"/>
    <property type="match status" value="1"/>
</dbReference>
<dbReference type="HOGENOM" id="CLU_055524_12_0_1"/>
<dbReference type="Gene3D" id="1.10.1450.10">
    <property type="entry name" value="Tetraspanin"/>
    <property type="match status" value="1"/>
</dbReference>
<dbReference type="OMA" id="CCEENIK"/>
<comment type="subcellular location">
    <subcellularLocation>
        <location evidence="1">Membrane</location>
        <topology evidence="1">Multi-pass membrane protein</topology>
    </subcellularLocation>
</comment>
<keyword evidence="3 6" id="KW-1133">Transmembrane helix</keyword>
<evidence type="ECO:0000256" key="3">
    <source>
        <dbReference type="ARBA" id="ARBA00022989"/>
    </source>
</evidence>
<dbReference type="InterPro" id="IPR008952">
    <property type="entry name" value="Tetraspanin_EC2_sf"/>
</dbReference>
<dbReference type="EMBL" id="CAQQ02133756">
    <property type="status" value="NOT_ANNOTATED_CDS"/>
    <property type="molecule type" value="Genomic_DNA"/>
</dbReference>
<evidence type="ECO:0000256" key="1">
    <source>
        <dbReference type="ARBA" id="ARBA00004141"/>
    </source>
</evidence>
<sequence length="157" mass="17801">MLFMSEFLVGAVAFAFRNALTRTLSNEMRFAIENHYNASDRGSLASPSVASIWDNIQTNFECCGVTSYEDWYNIKAWSELWFDKGCVHSFQNWIVKHLHVVGTIGLVIASIQLIGLLCSMLLFCSVKRRSKRSPESYKSYSPSSADLHSKNVSSWED</sequence>
<evidence type="ECO:0000256" key="6">
    <source>
        <dbReference type="SAM" id="Phobius"/>
    </source>
</evidence>
<evidence type="ECO:0000256" key="2">
    <source>
        <dbReference type="ARBA" id="ARBA00022692"/>
    </source>
</evidence>
<feature type="region of interest" description="Disordered" evidence="5">
    <location>
        <begin position="133"/>
        <end position="157"/>
    </location>
</feature>
<proteinExistence type="predicted"/>
<keyword evidence="8" id="KW-1185">Reference proteome</keyword>
<dbReference type="AlphaFoldDB" id="T1GGK7"/>
<feature type="transmembrane region" description="Helical" evidence="6">
    <location>
        <begin position="100"/>
        <end position="123"/>
    </location>
</feature>
<evidence type="ECO:0000313" key="7">
    <source>
        <dbReference type="EnsemblMetazoa" id="MESCA002529-PA"/>
    </source>
</evidence>
<dbReference type="GO" id="GO:0005886">
    <property type="term" value="C:plasma membrane"/>
    <property type="evidence" value="ECO:0007669"/>
    <property type="project" value="TreeGrafter"/>
</dbReference>
<accession>T1GGK7</accession>
<keyword evidence="4 6" id="KW-0472">Membrane</keyword>
<evidence type="ECO:0000313" key="8">
    <source>
        <dbReference type="Proteomes" id="UP000015102"/>
    </source>
</evidence>
<dbReference type="EnsemblMetazoa" id="MESCA002529-RA">
    <property type="protein sequence ID" value="MESCA002529-PA"/>
    <property type="gene ID" value="MESCA002529"/>
</dbReference>
<dbReference type="PANTHER" id="PTHR19282:SF478">
    <property type="entry name" value="TETRASPANIN"/>
    <property type="match status" value="1"/>
</dbReference>